<feature type="transmembrane region" description="Helical" evidence="6">
    <location>
        <begin position="99"/>
        <end position="120"/>
    </location>
</feature>
<feature type="transmembrane region" description="Helical" evidence="6">
    <location>
        <begin position="45"/>
        <end position="68"/>
    </location>
</feature>
<feature type="transmembrane region" description="Helical" evidence="6">
    <location>
        <begin position="343"/>
        <end position="362"/>
    </location>
</feature>
<dbReference type="GO" id="GO:0022857">
    <property type="term" value="F:transmembrane transporter activity"/>
    <property type="evidence" value="ECO:0007669"/>
    <property type="project" value="InterPro"/>
</dbReference>
<name>A0A9D9E5K0_9LACO</name>
<feature type="transmembrane region" description="Helical" evidence="6">
    <location>
        <begin position="132"/>
        <end position="151"/>
    </location>
</feature>
<gene>
    <name evidence="8" type="ORF">IAA89_05195</name>
</gene>
<evidence type="ECO:0000256" key="4">
    <source>
        <dbReference type="ARBA" id="ARBA00022989"/>
    </source>
</evidence>
<evidence type="ECO:0000313" key="8">
    <source>
        <dbReference type="EMBL" id="MBO8441807.1"/>
    </source>
</evidence>
<keyword evidence="3 6" id="KW-0812">Transmembrane</keyword>
<evidence type="ECO:0000259" key="7">
    <source>
        <dbReference type="PROSITE" id="PS50850"/>
    </source>
</evidence>
<keyword evidence="5 6" id="KW-0472">Membrane</keyword>
<feature type="domain" description="Major facilitator superfamily (MFS) profile" evidence="7">
    <location>
        <begin position="6"/>
        <end position="391"/>
    </location>
</feature>
<dbReference type="Gene3D" id="1.20.1250.20">
    <property type="entry name" value="MFS general substrate transporter like domains"/>
    <property type="match status" value="1"/>
</dbReference>
<dbReference type="InterPro" id="IPR052524">
    <property type="entry name" value="MFS_Cyanate_Porter"/>
</dbReference>
<feature type="transmembrane region" description="Helical" evidence="6">
    <location>
        <begin position="75"/>
        <end position="93"/>
    </location>
</feature>
<dbReference type="SUPFAM" id="SSF103473">
    <property type="entry name" value="MFS general substrate transporter"/>
    <property type="match status" value="1"/>
</dbReference>
<feature type="transmembrane region" description="Helical" evidence="6">
    <location>
        <begin position="244"/>
        <end position="263"/>
    </location>
</feature>
<dbReference type="PANTHER" id="PTHR23523">
    <property type="match status" value="1"/>
</dbReference>
<feature type="transmembrane region" description="Helical" evidence="6">
    <location>
        <begin position="163"/>
        <end position="181"/>
    </location>
</feature>
<evidence type="ECO:0000256" key="6">
    <source>
        <dbReference type="SAM" id="Phobius"/>
    </source>
</evidence>
<dbReference type="Pfam" id="PF07690">
    <property type="entry name" value="MFS_1"/>
    <property type="match status" value="1"/>
</dbReference>
<reference evidence="8" key="1">
    <citation type="submission" date="2020-10" db="EMBL/GenBank/DDBJ databases">
        <authorList>
            <person name="Gilroy R."/>
        </authorList>
    </citation>
    <scope>NUCLEOTIDE SEQUENCE</scope>
    <source>
        <strain evidence="8">C6-149</strain>
    </source>
</reference>
<evidence type="ECO:0000256" key="1">
    <source>
        <dbReference type="ARBA" id="ARBA00004651"/>
    </source>
</evidence>
<keyword evidence="4 6" id="KW-1133">Transmembrane helix</keyword>
<dbReference type="EMBL" id="JADIMP010000085">
    <property type="protein sequence ID" value="MBO8441807.1"/>
    <property type="molecule type" value="Genomic_DNA"/>
</dbReference>
<dbReference type="InterPro" id="IPR036259">
    <property type="entry name" value="MFS_trans_sf"/>
</dbReference>
<dbReference type="AlphaFoldDB" id="A0A9D9E5K0"/>
<evidence type="ECO:0000256" key="5">
    <source>
        <dbReference type="ARBA" id="ARBA00023136"/>
    </source>
</evidence>
<organism evidence="8 9">
    <name type="scientific">Candidatus Gallilactobacillus intestinavium</name>
    <dbReference type="NCBI Taxonomy" id="2840838"/>
    <lineage>
        <taxon>Bacteria</taxon>
        <taxon>Bacillati</taxon>
        <taxon>Bacillota</taxon>
        <taxon>Bacilli</taxon>
        <taxon>Lactobacillales</taxon>
        <taxon>Lactobacillaceae</taxon>
        <taxon>Lactobacillaceae incertae sedis</taxon>
        <taxon>Candidatus Gallilactobacillus</taxon>
    </lineage>
</organism>
<comment type="subcellular location">
    <subcellularLocation>
        <location evidence="1">Cell membrane</location>
        <topology evidence="1">Multi-pass membrane protein</topology>
    </subcellularLocation>
</comment>
<dbReference type="PROSITE" id="PS50850">
    <property type="entry name" value="MFS"/>
    <property type="match status" value="1"/>
</dbReference>
<feature type="transmembrane region" description="Helical" evidence="6">
    <location>
        <begin position="368"/>
        <end position="386"/>
    </location>
</feature>
<dbReference type="InterPro" id="IPR011701">
    <property type="entry name" value="MFS"/>
</dbReference>
<proteinExistence type="predicted"/>
<protein>
    <submittedName>
        <fullName evidence="8">MFS transporter</fullName>
    </submittedName>
</protein>
<feature type="transmembrane region" description="Helical" evidence="6">
    <location>
        <begin position="210"/>
        <end position="232"/>
    </location>
</feature>
<accession>A0A9D9E5K0</accession>
<dbReference type="Proteomes" id="UP000823614">
    <property type="component" value="Unassembled WGS sequence"/>
</dbReference>
<sequence>MKIKKHNFLILLGIILLSANLRMVITSIPPLLNFIQQSLHISKSIIGILTTIPLICFALLSVIVPPIAKKIGNELSIFVSLIILLIGNSFRIFSSSLMIIGTIFIGIGLTFLNVLLPSLVAEYYPNKTSLLTSIYTLIMTLCSAISAGISVPLTNILSWQKTILIFSIPIIINIGVWTPILKENSVPQKEIQQKQNEINYNHIVWYKKTAWAMALYAGLESLIFYTLITWLPTIVVSRGLSSDTGGMLLSLFQFFSLPSAYIIPIWAEKSKHQNTIILLIGLGFLIGIGGMLVNTTNIYILACLFIILGLSATGAFSLLMTLFNLKTTNHQQSAAISGMSQSVGYVIAAIGPVTFGYIHNIIHAWNPLFILLIMLDIFMILSVIYINHTNKIFQ</sequence>
<dbReference type="GO" id="GO:0005886">
    <property type="term" value="C:plasma membrane"/>
    <property type="evidence" value="ECO:0007669"/>
    <property type="project" value="UniProtKB-SubCell"/>
</dbReference>
<dbReference type="PANTHER" id="PTHR23523:SF2">
    <property type="entry name" value="2-NITROIMIDAZOLE TRANSPORTER"/>
    <property type="match status" value="1"/>
</dbReference>
<reference evidence="8" key="2">
    <citation type="journal article" date="2021" name="PeerJ">
        <title>Extensive microbial diversity within the chicken gut microbiome revealed by metagenomics and culture.</title>
        <authorList>
            <person name="Gilroy R."/>
            <person name="Ravi A."/>
            <person name="Getino M."/>
            <person name="Pursley I."/>
            <person name="Horton D.L."/>
            <person name="Alikhan N.F."/>
            <person name="Baker D."/>
            <person name="Gharbi K."/>
            <person name="Hall N."/>
            <person name="Watson M."/>
            <person name="Adriaenssens E.M."/>
            <person name="Foster-Nyarko E."/>
            <person name="Jarju S."/>
            <person name="Secka A."/>
            <person name="Antonio M."/>
            <person name="Oren A."/>
            <person name="Chaudhuri R.R."/>
            <person name="La Ragione R."/>
            <person name="Hildebrand F."/>
            <person name="Pallen M.J."/>
        </authorList>
    </citation>
    <scope>NUCLEOTIDE SEQUENCE</scope>
    <source>
        <strain evidence="8">C6-149</strain>
    </source>
</reference>
<comment type="caution">
    <text evidence="8">The sequence shown here is derived from an EMBL/GenBank/DDBJ whole genome shotgun (WGS) entry which is preliminary data.</text>
</comment>
<evidence type="ECO:0000256" key="3">
    <source>
        <dbReference type="ARBA" id="ARBA00022692"/>
    </source>
</evidence>
<feature type="transmembrane region" description="Helical" evidence="6">
    <location>
        <begin position="275"/>
        <end position="293"/>
    </location>
</feature>
<evidence type="ECO:0000313" key="9">
    <source>
        <dbReference type="Proteomes" id="UP000823614"/>
    </source>
</evidence>
<evidence type="ECO:0000256" key="2">
    <source>
        <dbReference type="ARBA" id="ARBA00022448"/>
    </source>
</evidence>
<keyword evidence="2" id="KW-0813">Transport</keyword>
<dbReference type="InterPro" id="IPR020846">
    <property type="entry name" value="MFS_dom"/>
</dbReference>
<feature type="transmembrane region" description="Helical" evidence="6">
    <location>
        <begin position="299"/>
        <end position="323"/>
    </location>
</feature>